<gene>
    <name evidence="1" type="ORF">ADIMK_2080</name>
</gene>
<proteinExistence type="predicted"/>
<dbReference type="EMBL" id="JMQN01000029">
    <property type="protein sequence ID" value="KEA63778.1"/>
    <property type="molecule type" value="Genomic_DNA"/>
</dbReference>
<accession>A0A081FZ23</accession>
<evidence type="ECO:0000313" key="1">
    <source>
        <dbReference type="EMBL" id="KEA63778.1"/>
    </source>
</evidence>
<comment type="caution">
    <text evidence="1">The sequence shown here is derived from an EMBL/GenBank/DDBJ whole genome shotgun (WGS) entry which is preliminary data.</text>
</comment>
<keyword evidence="2" id="KW-1185">Reference proteome</keyword>
<organism evidence="1 2">
    <name type="scientific">Marinobacterium lacunae</name>
    <dbReference type="NCBI Taxonomy" id="1232683"/>
    <lineage>
        <taxon>Bacteria</taxon>
        <taxon>Pseudomonadati</taxon>
        <taxon>Pseudomonadota</taxon>
        <taxon>Gammaproteobacteria</taxon>
        <taxon>Oceanospirillales</taxon>
        <taxon>Oceanospirillaceae</taxon>
        <taxon>Marinobacterium</taxon>
    </lineage>
</organism>
<dbReference type="OrthoDB" id="6169664at2"/>
<sequence length="86" mass="9355">MMIAELIDLEDFTDRLRELGLALPVGADATAVKAELEDWLGDASSEELNAFERMVATLEAKSGGMMLPIVVALIAHGRGLIEHYKN</sequence>
<dbReference type="STRING" id="1232683.ADIMK_2080"/>
<dbReference type="PATRIC" id="fig|1232683.4.peg.2039"/>
<name>A0A081FZ23_9GAMM</name>
<dbReference type="AlphaFoldDB" id="A0A081FZ23"/>
<protein>
    <submittedName>
        <fullName evidence="1">Uncharacterized protein</fullName>
    </submittedName>
</protein>
<reference evidence="1 2" key="1">
    <citation type="submission" date="2014-04" db="EMBL/GenBank/DDBJ databases">
        <title>Marinobacterium kochiensis sp. nov., isolated from sediment sample collected from Kochi backwaters in Kerala, India.</title>
        <authorList>
            <person name="Singh A."/>
            <person name="Pinnaka A.K."/>
        </authorList>
    </citation>
    <scope>NUCLEOTIDE SEQUENCE [LARGE SCALE GENOMIC DNA]</scope>
    <source>
        <strain evidence="1 2">AK27</strain>
    </source>
</reference>
<dbReference type="Proteomes" id="UP000028252">
    <property type="component" value="Unassembled WGS sequence"/>
</dbReference>
<evidence type="ECO:0000313" key="2">
    <source>
        <dbReference type="Proteomes" id="UP000028252"/>
    </source>
</evidence>
<dbReference type="RefSeq" id="WP_036187441.1">
    <property type="nucleotide sequence ID" value="NZ_JMQN01000029.1"/>
</dbReference>